<dbReference type="GO" id="GO:0052689">
    <property type="term" value="F:carboxylic ester hydrolase activity"/>
    <property type="evidence" value="ECO:0007669"/>
    <property type="project" value="UniProtKB-KW"/>
</dbReference>
<dbReference type="Pfam" id="PF00135">
    <property type="entry name" value="COesterase"/>
    <property type="match status" value="1"/>
</dbReference>
<keyword evidence="2" id="KW-0719">Serine esterase</keyword>
<accession>A0A1B6CDF1</accession>
<dbReference type="InterPro" id="IPR002018">
    <property type="entry name" value="CarbesteraseB"/>
</dbReference>
<evidence type="ECO:0000256" key="2">
    <source>
        <dbReference type="ARBA" id="ARBA00022487"/>
    </source>
</evidence>
<dbReference type="EMBL" id="GEDC01025903">
    <property type="protein sequence ID" value="JAS11395.1"/>
    <property type="molecule type" value="Transcribed_RNA"/>
</dbReference>
<evidence type="ECO:0000259" key="5">
    <source>
        <dbReference type="Pfam" id="PF00135"/>
    </source>
</evidence>
<dbReference type="PANTHER" id="PTHR43142:SF1">
    <property type="entry name" value="CARBOXYLIC ESTER HYDROLASE"/>
    <property type="match status" value="1"/>
</dbReference>
<comment type="similarity">
    <text evidence="1">Belongs to the type-B carboxylesterase/lipase family.</text>
</comment>
<evidence type="ECO:0000256" key="4">
    <source>
        <dbReference type="ARBA" id="ARBA00023180"/>
    </source>
</evidence>
<dbReference type="AlphaFoldDB" id="A0A1B6CDF1"/>
<evidence type="ECO:0000256" key="1">
    <source>
        <dbReference type="ARBA" id="ARBA00005964"/>
    </source>
</evidence>
<sequence>MSGIGLCPWAIHPPGTYLKLTQRIAEDFGCPINTTKVMVDCLSQVDPYELTSVLARYELFDLDPALLFPPIVEKNAPGAFLVQDPWTAAPTIPWISGIVSEEGSLRVGSLLRSEGLKERMARLNSDYKELLPMSIMVDQTAKDPVDIVQRARKFYFGNDDIDINQIQQIINMYSDAWFNYPSAESVLRHAGKVYYYYFSYKGQRSVAFQFGDNTDKLGVIHGNILIYFFPLDALFPNRVDTAEELALSHQLIDWWTNFANYRNPTPDTSSPITWEPVSTSAREYMSINNTGYIMDKNLLKERYEFWRSLPFREKPEPVTIRKN</sequence>
<dbReference type="SUPFAM" id="SSF53474">
    <property type="entry name" value="alpha/beta-Hydrolases"/>
    <property type="match status" value="1"/>
</dbReference>
<name>A0A1B6CDF1_9HEMI</name>
<dbReference type="PANTHER" id="PTHR43142">
    <property type="entry name" value="CARBOXYLIC ESTER HYDROLASE"/>
    <property type="match status" value="1"/>
</dbReference>
<keyword evidence="4" id="KW-0325">Glycoprotein</keyword>
<gene>
    <name evidence="6" type="ORF">g.13873</name>
</gene>
<dbReference type="Gene3D" id="3.40.50.1820">
    <property type="entry name" value="alpha/beta hydrolase"/>
    <property type="match status" value="1"/>
</dbReference>
<reference evidence="6" key="1">
    <citation type="submission" date="2015-12" db="EMBL/GenBank/DDBJ databases">
        <title>De novo transcriptome assembly of four potential Pierce s Disease insect vectors from Arizona vineyards.</title>
        <authorList>
            <person name="Tassone E.E."/>
        </authorList>
    </citation>
    <scope>NUCLEOTIDE SEQUENCE</scope>
</reference>
<proteinExistence type="inferred from homology"/>
<evidence type="ECO:0000256" key="3">
    <source>
        <dbReference type="ARBA" id="ARBA00022801"/>
    </source>
</evidence>
<feature type="domain" description="Carboxylesterase type B" evidence="5">
    <location>
        <begin position="1"/>
        <end position="306"/>
    </location>
</feature>
<dbReference type="InterPro" id="IPR029058">
    <property type="entry name" value="AB_hydrolase_fold"/>
</dbReference>
<protein>
    <recommendedName>
        <fullName evidence="5">Carboxylesterase type B domain-containing protein</fullName>
    </recommendedName>
</protein>
<organism evidence="6">
    <name type="scientific">Clastoptera arizonana</name>
    <name type="common">Arizona spittle bug</name>
    <dbReference type="NCBI Taxonomy" id="38151"/>
    <lineage>
        <taxon>Eukaryota</taxon>
        <taxon>Metazoa</taxon>
        <taxon>Ecdysozoa</taxon>
        <taxon>Arthropoda</taxon>
        <taxon>Hexapoda</taxon>
        <taxon>Insecta</taxon>
        <taxon>Pterygota</taxon>
        <taxon>Neoptera</taxon>
        <taxon>Paraneoptera</taxon>
        <taxon>Hemiptera</taxon>
        <taxon>Auchenorrhyncha</taxon>
        <taxon>Cercopoidea</taxon>
        <taxon>Clastopteridae</taxon>
        <taxon>Clastoptera</taxon>
    </lineage>
</organism>
<keyword evidence="3" id="KW-0378">Hydrolase</keyword>
<evidence type="ECO:0000313" key="6">
    <source>
        <dbReference type="EMBL" id="JAS11395.1"/>
    </source>
</evidence>